<evidence type="ECO:0000313" key="2">
    <source>
        <dbReference type="Proteomes" id="UP000887013"/>
    </source>
</evidence>
<comment type="caution">
    <text evidence="1">The sequence shown here is derived from an EMBL/GenBank/DDBJ whole genome shotgun (WGS) entry which is preliminary data.</text>
</comment>
<dbReference type="AlphaFoldDB" id="A0A8X6N3J7"/>
<dbReference type="EMBL" id="BMAW01053746">
    <property type="protein sequence ID" value="GFS92725.1"/>
    <property type="molecule type" value="Genomic_DNA"/>
</dbReference>
<protein>
    <submittedName>
        <fullName evidence="1">Uncharacterized protein</fullName>
    </submittedName>
</protein>
<name>A0A8X6N3J7_NEPPI</name>
<dbReference type="Proteomes" id="UP000887013">
    <property type="component" value="Unassembled WGS sequence"/>
</dbReference>
<gene>
    <name evidence="1" type="ORF">NPIL_160611</name>
</gene>
<reference evidence="1" key="1">
    <citation type="submission" date="2020-08" db="EMBL/GenBank/DDBJ databases">
        <title>Multicomponent nature underlies the extraordinary mechanical properties of spider dragline silk.</title>
        <authorList>
            <person name="Kono N."/>
            <person name="Nakamura H."/>
            <person name="Mori M."/>
            <person name="Yoshida Y."/>
            <person name="Ohtoshi R."/>
            <person name="Malay A.D."/>
            <person name="Moran D.A.P."/>
            <person name="Tomita M."/>
            <person name="Numata K."/>
            <person name="Arakawa K."/>
        </authorList>
    </citation>
    <scope>NUCLEOTIDE SEQUENCE</scope>
</reference>
<organism evidence="1 2">
    <name type="scientific">Nephila pilipes</name>
    <name type="common">Giant wood spider</name>
    <name type="synonym">Nephila maculata</name>
    <dbReference type="NCBI Taxonomy" id="299642"/>
    <lineage>
        <taxon>Eukaryota</taxon>
        <taxon>Metazoa</taxon>
        <taxon>Ecdysozoa</taxon>
        <taxon>Arthropoda</taxon>
        <taxon>Chelicerata</taxon>
        <taxon>Arachnida</taxon>
        <taxon>Araneae</taxon>
        <taxon>Araneomorphae</taxon>
        <taxon>Entelegynae</taxon>
        <taxon>Araneoidea</taxon>
        <taxon>Nephilidae</taxon>
        <taxon>Nephila</taxon>
    </lineage>
</organism>
<sequence length="94" mass="11102">MCFPSLRSKNIRRDTTPFTTLSNISCCIADAYWTLTSLNVDNNLSRYTFDFKTSQNQESYVCRHTRRPEEPRVWKEFTDDVIIPNLIEKGFEQT</sequence>
<evidence type="ECO:0000313" key="1">
    <source>
        <dbReference type="EMBL" id="GFS92725.1"/>
    </source>
</evidence>
<accession>A0A8X6N3J7</accession>
<proteinExistence type="predicted"/>
<keyword evidence="2" id="KW-1185">Reference proteome</keyword>